<accession>A0A9R1X4F1</accession>
<keyword evidence="2" id="KW-1185">Reference proteome</keyword>
<dbReference type="AlphaFoldDB" id="A0A9R1X4F1"/>
<protein>
    <submittedName>
        <fullName evidence="1">Uncharacterized protein</fullName>
    </submittedName>
</protein>
<sequence>MISAIQPQPQKLMHSPPDNPIDQEKVVVVDIKPPVEAGHETLIFAIAFLLKCISYIVSLLKTAFAEIKSQGSEFPFKTHPRSMNIAITSLLFYGLASAAQHIISACKRFGPASVYAIVAHSGRIGSFLKALSSNMDMKIDTTTSSKVPFGS</sequence>
<organism evidence="1 2">
    <name type="scientific">Lactuca sativa</name>
    <name type="common">Garden lettuce</name>
    <dbReference type="NCBI Taxonomy" id="4236"/>
    <lineage>
        <taxon>Eukaryota</taxon>
        <taxon>Viridiplantae</taxon>
        <taxon>Streptophyta</taxon>
        <taxon>Embryophyta</taxon>
        <taxon>Tracheophyta</taxon>
        <taxon>Spermatophyta</taxon>
        <taxon>Magnoliopsida</taxon>
        <taxon>eudicotyledons</taxon>
        <taxon>Gunneridae</taxon>
        <taxon>Pentapetalae</taxon>
        <taxon>asterids</taxon>
        <taxon>campanulids</taxon>
        <taxon>Asterales</taxon>
        <taxon>Asteraceae</taxon>
        <taxon>Cichorioideae</taxon>
        <taxon>Cichorieae</taxon>
        <taxon>Lactucinae</taxon>
        <taxon>Lactuca</taxon>
    </lineage>
</organism>
<comment type="caution">
    <text evidence="1">The sequence shown here is derived from an EMBL/GenBank/DDBJ whole genome shotgun (WGS) entry which is preliminary data.</text>
</comment>
<evidence type="ECO:0000313" key="1">
    <source>
        <dbReference type="EMBL" id="KAJ0200335.1"/>
    </source>
</evidence>
<evidence type="ECO:0000313" key="2">
    <source>
        <dbReference type="Proteomes" id="UP000235145"/>
    </source>
</evidence>
<dbReference type="EMBL" id="NBSK02000006">
    <property type="protein sequence ID" value="KAJ0200335.1"/>
    <property type="molecule type" value="Genomic_DNA"/>
</dbReference>
<dbReference type="Proteomes" id="UP000235145">
    <property type="component" value="Unassembled WGS sequence"/>
</dbReference>
<proteinExistence type="predicted"/>
<gene>
    <name evidence="1" type="ORF">LSAT_V11C600333630</name>
</gene>
<reference evidence="1 2" key="1">
    <citation type="journal article" date="2017" name="Nat. Commun.">
        <title>Genome assembly with in vitro proximity ligation data and whole-genome triplication in lettuce.</title>
        <authorList>
            <person name="Reyes-Chin-Wo S."/>
            <person name="Wang Z."/>
            <person name="Yang X."/>
            <person name="Kozik A."/>
            <person name="Arikit S."/>
            <person name="Song C."/>
            <person name="Xia L."/>
            <person name="Froenicke L."/>
            <person name="Lavelle D.O."/>
            <person name="Truco M.J."/>
            <person name="Xia R."/>
            <person name="Zhu S."/>
            <person name="Xu C."/>
            <person name="Xu H."/>
            <person name="Xu X."/>
            <person name="Cox K."/>
            <person name="Korf I."/>
            <person name="Meyers B.C."/>
            <person name="Michelmore R.W."/>
        </authorList>
    </citation>
    <scope>NUCLEOTIDE SEQUENCE [LARGE SCALE GENOMIC DNA]</scope>
    <source>
        <strain evidence="2">cv. Salinas</strain>
        <tissue evidence="1">Seedlings</tissue>
    </source>
</reference>
<name>A0A9R1X4F1_LACSA</name>